<keyword evidence="4" id="KW-0808">Transferase</keyword>
<dbReference type="InterPro" id="IPR036890">
    <property type="entry name" value="HATPase_C_sf"/>
</dbReference>
<dbReference type="InterPro" id="IPR011006">
    <property type="entry name" value="CheY-like_superfamily"/>
</dbReference>
<dbReference type="CDD" id="cd00130">
    <property type="entry name" value="PAS"/>
    <property type="match status" value="1"/>
</dbReference>
<evidence type="ECO:0000256" key="2">
    <source>
        <dbReference type="ARBA" id="ARBA00012438"/>
    </source>
</evidence>
<dbReference type="SMART" id="SM00091">
    <property type="entry name" value="PAS"/>
    <property type="match status" value="1"/>
</dbReference>
<dbReference type="Proteomes" id="UP000636891">
    <property type="component" value="Unassembled WGS sequence"/>
</dbReference>
<dbReference type="InterPro" id="IPR003594">
    <property type="entry name" value="HATPase_dom"/>
</dbReference>
<dbReference type="InterPro" id="IPR003661">
    <property type="entry name" value="HisK_dim/P_dom"/>
</dbReference>
<dbReference type="SUPFAM" id="SSF52172">
    <property type="entry name" value="CheY-like"/>
    <property type="match status" value="1"/>
</dbReference>
<evidence type="ECO:0000259" key="8">
    <source>
        <dbReference type="PROSITE" id="PS50109"/>
    </source>
</evidence>
<dbReference type="InterPro" id="IPR005467">
    <property type="entry name" value="His_kinase_dom"/>
</dbReference>
<dbReference type="CDD" id="cd00082">
    <property type="entry name" value="HisKA"/>
    <property type="match status" value="1"/>
</dbReference>
<dbReference type="PROSITE" id="PS50110">
    <property type="entry name" value="RESPONSE_REGULATORY"/>
    <property type="match status" value="1"/>
</dbReference>
<dbReference type="InterPro" id="IPR035965">
    <property type="entry name" value="PAS-like_dom_sf"/>
</dbReference>
<protein>
    <recommendedName>
        <fullName evidence="2">histidine kinase</fullName>
        <ecNumber evidence="2">2.7.13.3</ecNumber>
    </recommendedName>
</protein>
<comment type="caution">
    <text evidence="7">Lacks conserved residue(s) required for the propagation of feature annotation.</text>
</comment>
<dbReference type="Pfam" id="PF02518">
    <property type="entry name" value="HATPase_c"/>
    <property type="match status" value="1"/>
</dbReference>
<sequence length="869" mass="98179">METFRFEIQCPSRDRGLCSGNLLLVDRGGMCVHAQLQTEDRYLSNRMVGENIFDLFPASASGSLRAGFSTLWSGRKGFCEDLYECAGETGELSVYYVISMSRYDDFHAMIRLRNISYYINKHERLLRQEEQKVEDLKRLAGIGVWKYDSKKQRLESKGYADPMFQPGEYREMDMAEYFSRMSVTDVEKVKEYIRGLDAGRRQESIQYMMHYQYGDVVLRVEPISCRPSDGGYLWEGYVQNVTDLITGQTRIEMLRQAIDSVSEDVFAVEPDGSLAFANKTFLEHNVSDRPRDVIGEKVFDLNKTLVDKTQWGDWLRSLRENGGSWNFTQDRVSDGQGEAMTFENYSYLIENQLHQELIWVFARDISERLKREDEINSLQYLTNSIINNIPVGLYVKDVADDFKYLFCNRSAFDFLRSGREDVIGKNDFEIFGRSKAEAIRNEDLQLVSDRTKIERTGQVGGASGSPVTYEEVRIYSEKKDGTPLIIGVFWDITSRVALEKELVEAKEKAEESGRLKSAFLANMSHEIRTPLNAIVGFSNIIAETQDMEERRGMYKIVETNNERLLSLINEILDMSKIEAGMLELSSKPVNMRVLCGELLNANLFRCPGNVIFSFDGSSPNLVTRTDPNRLFQVFANLITNAFKFTDSGRVTFGYRLDGPNIVCYVEDTGSGIETDKQDKIFDRFVKGNDFAQGTGLGLPICKVLIEKMGGRIGVESAIGRGTKFVFTIPYVPPVNERVGSGNPGRLKTSVRKAGARKAVSGTVTVLVVESEPSDFDLLCDTFGDGIFFVRADSGVEAVTLFEQYRPQLVLLNVAVTDINCAEVAGIIKEVSPGVPVVAFGNSAPTDCYDDFMAVPWSREQVERLFNKYL</sequence>
<evidence type="ECO:0000313" key="11">
    <source>
        <dbReference type="Proteomes" id="UP000636891"/>
    </source>
</evidence>
<evidence type="ECO:0000256" key="1">
    <source>
        <dbReference type="ARBA" id="ARBA00000085"/>
    </source>
</evidence>
<evidence type="ECO:0000256" key="3">
    <source>
        <dbReference type="ARBA" id="ARBA00022553"/>
    </source>
</evidence>
<dbReference type="InterPro" id="IPR036097">
    <property type="entry name" value="HisK_dim/P_sf"/>
</dbReference>
<dbReference type="InterPro" id="IPR050736">
    <property type="entry name" value="Sensor_HK_Regulatory"/>
</dbReference>
<dbReference type="PANTHER" id="PTHR43711:SF31">
    <property type="entry name" value="HISTIDINE KINASE"/>
    <property type="match status" value="1"/>
</dbReference>
<evidence type="ECO:0000313" key="10">
    <source>
        <dbReference type="EMBL" id="MBC5617368.1"/>
    </source>
</evidence>
<dbReference type="InterPro" id="IPR001789">
    <property type="entry name" value="Sig_transdc_resp-reg_receiver"/>
</dbReference>
<dbReference type="EMBL" id="JACOOK010000005">
    <property type="protein sequence ID" value="MBC5617368.1"/>
    <property type="molecule type" value="Genomic_DNA"/>
</dbReference>
<dbReference type="SUPFAM" id="SSF47384">
    <property type="entry name" value="Homodimeric domain of signal transducing histidine kinase"/>
    <property type="match status" value="1"/>
</dbReference>
<dbReference type="SMART" id="SM00388">
    <property type="entry name" value="HisKA"/>
    <property type="match status" value="1"/>
</dbReference>
<dbReference type="PRINTS" id="PR00344">
    <property type="entry name" value="BCTRLSENSOR"/>
</dbReference>
<comment type="catalytic activity">
    <reaction evidence="1">
        <text>ATP + protein L-histidine = ADP + protein N-phospho-L-histidine.</text>
        <dbReference type="EC" id="2.7.13.3"/>
    </reaction>
</comment>
<dbReference type="PROSITE" id="PS50109">
    <property type="entry name" value="HIS_KIN"/>
    <property type="match status" value="1"/>
</dbReference>
<dbReference type="Pfam" id="PF00512">
    <property type="entry name" value="HisKA"/>
    <property type="match status" value="1"/>
</dbReference>
<dbReference type="Gene3D" id="3.40.50.2300">
    <property type="match status" value="1"/>
</dbReference>
<dbReference type="PANTHER" id="PTHR43711">
    <property type="entry name" value="TWO-COMPONENT HISTIDINE KINASE"/>
    <property type="match status" value="1"/>
</dbReference>
<dbReference type="Gene3D" id="3.30.450.20">
    <property type="entry name" value="PAS domain"/>
    <property type="match status" value="2"/>
</dbReference>
<evidence type="ECO:0000259" key="9">
    <source>
        <dbReference type="PROSITE" id="PS50110"/>
    </source>
</evidence>
<gene>
    <name evidence="10" type="ORF">H8S08_10125</name>
</gene>
<comment type="caution">
    <text evidence="10">The sequence shown here is derived from an EMBL/GenBank/DDBJ whole genome shotgun (WGS) entry which is preliminary data.</text>
</comment>
<dbReference type="SUPFAM" id="SSF55874">
    <property type="entry name" value="ATPase domain of HSP90 chaperone/DNA topoisomerase II/histidine kinase"/>
    <property type="match status" value="1"/>
</dbReference>
<organism evidence="10 11">
    <name type="scientific">Alistipes hominis</name>
    <dbReference type="NCBI Taxonomy" id="2763015"/>
    <lineage>
        <taxon>Bacteria</taxon>
        <taxon>Pseudomonadati</taxon>
        <taxon>Bacteroidota</taxon>
        <taxon>Bacteroidia</taxon>
        <taxon>Bacteroidales</taxon>
        <taxon>Rikenellaceae</taxon>
        <taxon>Alistipes</taxon>
    </lineage>
</organism>
<evidence type="ECO:0000256" key="5">
    <source>
        <dbReference type="ARBA" id="ARBA00022777"/>
    </source>
</evidence>
<dbReference type="InterPro" id="IPR000014">
    <property type="entry name" value="PAS"/>
</dbReference>
<dbReference type="InterPro" id="IPR013656">
    <property type="entry name" value="PAS_4"/>
</dbReference>
<keyword evidence="11" id="KW-1185">Reference proteome</keyword>
<keyword evidence="3" id="KW-0597">Phosphoprotein</keyword>
<name>A0ABR7CNY1_9BACT</name>
<feature type="domain" description="Response regulatory" evidence="9">
    <location>
        <begin position="764"/>
        <end position="869"/>
    </location>
</feature>
<dbReference type="Gene3D" id="1.10.287.130">
    <property type="match status" value="1"/>
</dbReference>
<keyword evidence="5" id="KW-0418">Kinase</keyword>
<proteinExistence type="predicted"/>
<evidence type="ECO:0000256" key="7">
    <source>
        <dbReference type="PROSITE-ProRule" id="PRU00169"/>
    </source>
</evidence>
<dbReference type="RefSeq" id="WP_182424262.1">
    <property type="nucleotide sequence ID" value="NZ_JACOOK010000005.1"/>
</dbReference>
<evidence type="ECO:0000256" key="6">
    <source>
        <dbReference type="ARBA" id="ARBA00023012"/>
    </source>
</evidence>
<dbReference type="InterPro" id="IPR004358">
    <property type="entry name" value="Sig_transdc_His_kin-like_C"/>
</dbReference>
<dbReference type="Gene3D" id="3.30.565.10">
    <property type="entry name" value="Histidine kinase-like ATPase, C-terminal domain"/>
    <property type="match status" value="1"/>
</dbReference>
<accession>A0ABR7CNY1</accession>
<reference evidence="10 11" key="1">
    <citation type="submission" date="2020-08" db="EMBL/GenBank/DDBJ databases">
        <title>Genome public.</title>
        <authorList>
            <person name="Liu C."/>
            <person name="Sun Q."/>
        </authorList>
    </citation>
    <scope>NUCLEOTIDE SEQUENCE [LARGE SCALE GENOMIC DNA]</scope>
    <source>
        <strain evidence="10 11">New-7</strain>
    </source>
</reference>
<dbReference type="SMART" id="SM00387">
    <property type="entry name" value="HATPase_c"/>
    <property type="match status" value="1"/>
</dbReference>
<dbReference type="SUPFAM" id="SSF55785">
    <property type="entry name" value="PYP-like sensor domain (PAS domain)"/>
    <property type="match status" value="1"/>
</dbReference>
<dbReference type="Pfam" id="PF08448">
    <property type="entry name" value="PAS_4"/>
    <property type="match status" value="1"/>
</dbReference>
<keyword evidence="6" id="KW-0902">Two-component regulatory system</keyword>
<dbReference type="EC" id="2.7.13.3" evidence="2"/>
<feature type="domain" description="Histidine kinase" evidence="8">
    <location>
        <begin position="522"/>
        <end position="732"/>
    </location>
</feature>
<evidence type="ECO:0000256" key="4">
    <source>
        <dbReference type="ARBA" id="ARBA00022679"/>
    </source>
</evidence>